<protein>
    <submittedName>
        <fullName evidence="3">AAA family ATPase</fullName>
    </submittedName>
</protein>
<keyword evidence="4" id="KW-1185">Reference proteome</keyword>
<name>A0A317CDW0_9GAMM</name>
<comment type="caution">
    <text evidence="3">The sequence shown here is derived from an EMBL/GenBank/DDBJ whole genome shotgun (WGS) entry which is preliminary data.</text>
</comment>
<dbReference type="InterPro" id="IPR025420">
    <property type="entry name" value="DUF4143"/>
</dbReference>
<feature type="domain" description="DUF4143" evidence="2">
    <location>
        <begin position="175"/>
        <end position="333"/>
    </location>
</feature>
<feature type="domain" description="AAA" evidence="1">
    <location>
        <begin position="18"/>
        <end position="133"/>
    </location>
</feature>
<evidence type="ECO:0000313" key="4">
    <source>
        <dbReference type="Proteomes" id="UP000245539"/>
    </source>
</evidence>
<gene>
    <name evidence="3" type="ORF">DKW60_11745</name>
</gene>
<dbReference type="EMBL" id="QGKM01000030">
    <property type="protein sequence ID" value="PWQ96875.1"/>
    <property type="molecule type" value="Genomic_DNA"/>
</dbReference>
<dbReference type="InterPro" id="IPR027417">
    <property type="entry name" value="P-loop_NTPase"/>
</dbReference>
<dbReference type="InterPro" id="IPR041682">
    <property type="entry name" value="AAA_14"/>
</dbReference>
<proteinExistence type="predicted"/>
<dbReference type="PANTHER" id="PTHR43566:SF2">
    <property type="entry name" value="DUF4143 DOMAIN-CONTAINING PROTEIN"/>
    <property type="match status" value="1"/>
</dbReference>
<dbReference type="PANTHER" id="PTHR43566">
    <property type="entry name" value="CONSERVED PROTEIN"/>
    <property type="match status" value="1"/>
</dbReference>
<evidence type="ECO:0000259" key="1">
    <source>
        <dbReference type="Pfam" id="PF13173"/>
    </source>
</evidence>
<dbReference type="RefSeq" id="WP_109837846.1">
    <property type="nucleotide sequence ID" value="NZ_QGKM01000030.1"/>
</dbReference>
<dbReference type="Pfam" id="PF13635">
    <property type="entry name" value="DUF4143"/>
    <property type="match status" value="1"/>
</dbReference>
<dbReference type="AlphaFoldDB" id="A0A317CDW0"/>
<dbReference type="OrthoDB" id="9771844at2"/>
<evidence type="ECO:0000259" key="2">
    <source>
        <dbReference type="Pfam" id="PF13635"/>
    </source>
</evidence>
<dbReference type="Pfam" id="PF13173">
    <property type="entry name" value="AAA_14"/>
    <property type="match status" value="1"/>
</dbReference>
<dbReference type="SUPFAM" id="SSF52540">
    <property type="entry name" value="P-loop containing nucleoside triphosphate hydrolases"/>
    <property type="match status" value="1"/>
</dbReference>
<accession>A0A317CDW0</accession>
<reference evidence="3 4" key="1">
    <citation type="submission" date="2018-05" db="EMBL/GenBank/DDBJ databases">
        <title>Leucothrix arctica sp. nov., isolated from Arctic seawater.</title>
        <authorList>
            <person name="Choi A."/>
            <person name="Baek K."/>
        </authorList>
    </citation>
    <scope>NUCLEOTIDE SEQUENCE [LARGE SCALE GENOMIC DNA]</scope>
    <source>
        <strain evidence="3 4">JCM 18388</strain>
    </source>
</reference>
<sequence>MIPRNITPELLNQLKEYPIVTVLGPRQSGKTTLTKAVLTDYEYVSLEHPENRQIATEDPKAFLKRYDNKVIFDEVQRAPHLLSYLQGMVDERSENGQFVLTGSHQLELRASISQSLAGRTGILHLLPLTISELSAANIQFEDFEDYLFNGFMPRVYDQNQRPHTAYANYYQTYLERDVRQLINLKDVTLFEKFIKLLAGRVGQLANYQSLANDVGVDSKTIKHWLSILEASFVIFKLPPYFENFGKRVIKSPKYYFTDTGLLCYLLDIETVKQVRRDPLMGNMFENLVALEALKTRYNQGLSPNLYYFRDSAGNEIDLLFKSGRDIVGIEIKAASTWHHRFKKGLVHFSEKNSPLYQSLVAYSGERIEFSDGVSAIPYDQVAEVFA</sequence>
<organism evidence="3 4">
    <name type="scientific">Leucothrix pacifica</name>
    <dbReference type="NCBI Taxonomy" id="1247513"/>
    <lineage>
        <taxon>Bacteria</taxon>
        <taxon>Pseudomonadati</taxon>
        <taxon>Pseudomonadota</taxon>
        <taxon>Gammaproteobacteria</taxon>
        <taxon>Thiotrichales</taxon>
        <taxon>Thiotrichaceae</taxon>
        <taxon>Leucothrix</taxon>
    </lineage>
</organism>
<dbReference type="Proteomes" id="UP000245539">
    <property type="component" value="Unassembled WGS sequence"/>
</dbReference>
<evidence type="ECO:0000313" key="3">
    <source>
        <dbReference type="EMBL" id="PWQ96875.1"/>
    </source>
</evidence>